<name>A0A7C4XIC2_UNCKA</name>
<organism evidence="1">
    <name type="scientific">candidate division WWE3 bacterium</name>
    <dbReference type="NCBI Taxonomy" id="2053526"/>
    <lineage>
        <taxon>Bacteria</taxon>
        <taxon>Katanobacteria</taxon>
    </lineage>
</organism>
<comment type="caution">
    <text evidence="1">The sequence shown here is derived from an EMBL/GenBank/DDBJ whole genome shotgun (WGS) entry which is preliminary data.</text>
</comment>
<sequence>MTAIPPAQAVLTIVGLETRDPKFMLIKRTRDLAVDPKYVMPFWLRGLTPSINALRRFAGIPTIEFPRGALADGKGFSAPKEAEEELGLKVVFFIHAGSANADPGQLMASLPHMIAVMSSKPAAVDEREAQTFRGYALVTPEELLKQLRTQDGVSLSQVVTAIQTVAYDLTAATQVFDGEGEKIKISPEQLKALRMVFARVLSGAMSDLLLANEQ</sequence>
<gene>
    <name evidence="1" type="ORF">ENR63_02005</name>
</gene>
<protein>
    <submittedName>
        <fullName evidence="1">Uncharacterized protein</fullName>
    </submittedName>
</protein>
<dbReference type="EMBL" id="DSRT01000106">
    <property type="protein sequence ID" value="HGW29676.1"/>
    <property type="molecule type" value="Genomic_DNA"/>
</dbReference>
<reference evidence="1" key="1">
    <citation type="journal article" date="2020" name="mSystems">
        <title>Genome- and Community-Level Interaction Insights into Carbon Utilization and Element Cycling Functions of Hydrothermarchaeota in Hydrothermal Sediment.</title>
        <authorList>
            <person name="Zhou Z."/>
            <person name="Liu Y."/>
            <person name="Xu W."/>
            <person name="Pan J."/>
            <person name="Luo Z.H."/>
            <person name="Li M."/>
        </authorList>
    </citation>
    <scope>NUCLEOTIDE SEQUENCE [LARGE SCALE GENOMIC DNA]</scope>
    <source>
        <strain evidence="1">SpSt-417</strain>
    </source>
</reference>
<dbReference type="AlphaFoldDB" id="A0A7C4XIC2"/>
<proteinExistence type="predicted"/>
<accession>A0A7C4XIC2</accession>
<evidence type="ECO:0000313" key="1">
    <source>
        <dbReference type="EMBL" id="HGW29676.1"/>
    </source>
</evidence>